<evidence type="ECO:0000256" key="18">
    <source>
        <dbReference type="SAM" id="MobiDB-lite"/>
    </source>
</evidence>
<evidence type="ECO:0000256" key="9">
    <source>
        <dbReference type="ARBA" id="ARBA00022705"/>
    </source>
</evidence>
<dbReference type="Proteomes" id="UP000319257">
    <property type="component" value="Unassembled WGS sequence"/>
</dbReference>
<comment type="subcellular location">
    <subcellularLocation>
        <location evidence="2">Nucleus</location>
    </subcellularLocation>
</comment>
<name>A0A507AQ66_9PEZI</name>
<feature type="active site" description="Nucleophile; Schiff-base intermediate with DNA; for 5'-dRP lyase activity" evidence="17">
    <location>
        <position position="533"/>
    </location>
</feature>
<keyword evidence="13" id="KW-0234">DNA repair</keyword>
<feature type="region of interest" description="Disordered" evidence="18">
    <location>
        <begin position="264"/>
        <end position="349"/>
    </location>
</feature>
<keyword evidence="9" id="KW-0235">DNA replication</keyword>
<evidence type="ECO:0000256" key="8">
    <source>
        <dbReference type="ARBA" id="ARBA00022695"/>
    </source>
</evidence>
<keyword evidence="21" id="KW-1185">Reference proteome</keyword>
<dbReference type="GO" id="GO:0003887">
    <property type="term" value="F:DNA-directed DNA polymerase activity"/>
    <property type="evidence" value="ECO:0007669"/>
    <property type="project" value="UniProtKB-KW"/>
</dbReference>
<dbReference type="SUPFAM" id="SSF81301">
    <property type="entry name" value="Nucleotidyltransferase"/>
    <property type="match status" value="1"/>
</dbReference>
<keyword evidence="8" id="KW-0548">Nucleotidyltransferase</keyword>
<dbReference type="InterPro" id="IPR036420">
    <property type="entry name" value="BRCT_dom_sf"/>
</dbReference>
<evidence type="ECO:0000256" key="12">
    <source>
        <dbReference type="ARBA" id="ARBA00022932"/>
    </source>
</evidence>
<keyword evidence="11" id="KW-0227">DNA damage</keyword>
<dbReference type="EC" id="2.7.7.7" evidence="4"/>
<feature type="region of interest" description="Disordered" evidence="18">
    <location>
        <begin position="17"/>
        <end position="165"/>
    </location>
</feature>
<dbReference type="AlphaFoldDB" id="A0A507AQ66"/>
<dbReference type="Gene3D" id="1.10.150.110">
    <property type="entry name" value="DNA polymerase beta, N-terminal domain-like"/>
    <property type="match status" value="1"/>
</dbReference>
<dbReference type="FunFam" id="1.10.150.20:FF:000010">
    <property type="entry name" value="DNA polymerase lambda"/>
    <property type="match status" value="1"/>
</dbReference>
<dbReference type="Gene3D" id="1.10.150.20">
    <property type="entry name" value="5' to 3' exonuclease, C-terminal subdomain"/>
    <property type="match status" value="1"/>
</dbReference>
<dbReference type="PRINTS" id="PR00870">
    <property type="entry name" value="DNAPOLXBETA"/>
</dbReference>
<organism evidence="20 21">
    <name type="scientific">Thyridium curvatum</name>
    <dbReference type="NCBI Taxonomy" id="1093900"/>
    <lineage>
        <taxon>Eukaryota</taxon>
        <taxon>Fungi</taxon>
        <taxon>Dikarya</taxon>
        <taxon>Ascomycota</taxon>
        <taxon>Pezizomycotina</taxon>
        <taxon>Sordariomycetes</taxon>
        <taxon>Sordariomycetidae</taxon>
        <taxon>Thyridiales</taxon>
        <taxon>Thyridiaceae</taxon>
        <taxon>Thyridium</taxon>
    </lineage>
</organism>
<evidence type="ECO:0000313" key="20">
    <source>
        <dbReference type="EMBL" id="TPX06999.1"/>
    </source>
</evidence>
<proteinExistence type="inferred from homology"/>
<evidence type="ECO:0000256" key="13">
    <source>
        <dbReference type="ARBA" id="ARBA00023204"/>
    </source>
</evidence>
<dbReference type="Pfam" id="PF10391">
    <property type="entry name" value="DNA_pol_lambd_f"/>
    <property type="match status" value="1"/>
</dbReference>
<gene>
    <name evidence="20" type="ORF">E0L32_011067</name>
</gene>
<dbReference type="InterPro" id="IPR028207">
    <property type="entry name" value="DNA_pol_B_palm_palm"/>
</dbReference>
<evidence type="ECO:0000256" key="10">
    <source>
        <dbReference type="ARBA" id="ARBA00022723"/>
    </source>
</evidence>
<dbReference type="InterPro" id="IPR037160">
    <property type="entry name" value="DNA_Pol_thumb_sf"/>
</dbReference>
<dbReference type="InterPro" id="IPR027421">
    <property type="entry name" value="DNA_pol_lamdba_lyase_dom_sf"/>
</dbReference>
<keyword evidence="12" id="KW-0239">DNA-directed DNA polymerase</keyword>
<accession>A0A507AQ66</accession>
<evidence type="ECO:0000256" key="3">
    <source>
        <dbReference type="ARBA" id="ARBA00008323"/>
    </source>
</evidence>
<dbReference type="PRINTS" id="PR00869">
    <property type="entry name" value="DNAPOLX"/>
</dbReference>
<evidence type="ECO:0000256" key="11">
    <source>
        <dbReference type="ARBA" id="ARBA00022763"/>
    </source>
</evidence>
<dbReference type="Pfam" id="PF14716">
    <property type="entry name" value="HHH_8"/>
    <property type="match status" value="1"/>
</dbReference>
<feature type="compositionally biased region" description="Acidic residues" evidence="18">
    <location>
        <begin position="420"/>
        <end position="429"/>
    </location>
</feature>
<keyword evidence="15" id="KW-0539">Nucleus</keyword>
<evidence type="ECO:0000256" key="6">
    <source>
        <dbReference type="ARBA" id="ARBA00022634"/>
    </source>
</evidence>
<dbReference type="Gene3D" id="3.40.50.10190">
    <property type="entry name" value="BRCT domain"/>
    <property type="match status" value="1"/>
</dbReference>
<dbReference type="InterPro" id="IPR001357">
    <property type="entry name" value="BRCT_dom"/>
</dbReference>
<evidence type="ECO:0000256" key="14">
    <source>
        <dbReference type="ARBA" id="ARBA00023239"/>
    </source>
</evidence>
<dbReference type="CDD" id="cd00141">
    <property type="entry name" value="NT_POLXc"/>
    <property type="match status" value="1"/>
</dbReference>
<protein>
    <recommendedName>
        <fullName evidence="5">DNA polymerase lambda</fullName>
        <ecNumber evidence="4">2.7.7.7</ecNumber>
    </recommendedName>
</protein>
<dbReference type="InterPro" id="IPR018944">
    <property type="entry name" value="DNA_pol_lambd_fingers_domain"/>
</dbReference>
<evidence type="ECO:0000256" key="7">
    <source>
        <dbReference type="ARBA" id="ARBA00022679"/>
    </source>
</evidence>
<comment type="cofactor">
    <cofactor evidence="1">
        <name>Mn(2+)</name>
        <dbReference type="ChEBI" id="CHEBI:29035"/>
    </cofactor>
</comment>
<dbReference type="InterPro" id="IPR043519">
    <property type="entry name" value="NT_sf"/>
</dbReference>
<dbReference type="InterPro" id="IPR002008">
    <property type="entry name" value="DNA_pol_X_beta-like"/>
</dbReference>
<comment type="similarity">
    <text evidence="3">Belongs to the DNA polymerase type-X family.</text>
</comment>
<dbReference type="SUPFAM" id="SSF81585">
    <property type="entry name" value="PsbU/PolX domain-like"/>
    <property type="match status" value="1"/>
</dbReference>
<dbReference type="SMART" id="SM00483">
    <property type="entry name" value="POLXc"/>
    <property type="match status" value="1"/>
</dbReference>
<dbReference type="SUPFAM" id="SSF47802">
    <property type="entry name" value="DNA polymerase beta, N-terminal domain-like"/>
    <property type="match status" value="1"/>
</dbReference>
<feature type="region of interest" description="Disordered" evidence="18">
    <location>
        <begin position="404"/>
        <end position="452"/>
    </location>
</feature>
<sequence>MSSPPLHDKIAFFQQLDALQNVDDDEEEELEHSTKEMEYRSQSRAFFAGVRSKSRTSPSQQQPLAERVPESAPLPQQRNAIIKSTPVAREKTPSMPVPGSTFDSPLVIEDTPVADSDKVSNHPRRSTTHPLPATLSKLVRTTSMDSSSSVPTERKRKRKSIDKSIPESEQILKGLSFYYIPNDDVAPTRKLRIAKAKDYGAQWVRELPQATHVIVDKGLAWKDIKSLLSTIKDKEEQPKVVCEEYPLDCIQYRHIVNEKQPKYRVHGAPAPPAELQIAPKKPSVDAPPSSDESLQIKARPQNDPAKWDYVPPAGTPSHSDSSSGQARTRVTRSVTSGSQQSTTPRQPLAEIVIPSSQLGTDHNSPPMPSDSRDIIRSSHIQTSGPHDELSEYIQLMQQYKDVPLDEDEGEASSPKGSDAGDSDLEAGSEDENRRKRRSLDKSAPRQQKSIRWEEKFACNRGGTLDKSADKQNPNSRTIEVLQKMLDYYTRINDHWRTYAYRKGISALRQQTEKITTAQEAYQIPGIGDRLAQKIEEIVTTNRLKRLEYAEKEPMDQVLEVFIKIYGVGNTQATKWIAQGFTTLDDLLQNAKLTANQRMGIEHYDDLNTRIPRREVEAIGEHVISTASKIDPAVELLIGGSYRRGAESSGDVDFIITKKGTTSAGDLAPFLEQLVSTLKQEGFLTAEVASFHSHRPGKEGSGSKWHGCCVLPPGKKGKMGGIWRRIDLLLVPETEYGAALIYFTGNDIFNRSMRLLASRKKMRLNQRGLYKEVMRGPGRVKVTEGELLEGRDEKRIFELLGVKWREPWERWC</sequence>
<feature type="compositionally biased region" description="Polar residues" evidence="18">
    <location>
        <begin position="139"/>
        <end position="151"/>
    </location>
</feature>
<dbReference type="InterPro" id="IPR022312">
    <property type="entry name" value="DNA_pol_X"/>
</dbReference>
<evidence type="ECO:0000256" key="16">
    <source>
        <dbReference type="ARBA" id="ARBA00049244"/>
    </source>
</evidence>
<dbReference type="OrthoDB" id="205514at2759"/>
<keyword evidence="6" id="KW-0237">DNA synthesis</keyword>
<dbReference type="InterPro" id="IPR029398">
    <property type="entry name" value="PolB_thumb"/>
</dbReference>
<dbReference type="Pfam" id="PF14791">
    <property type="entry name" value="DNA_pol_B_thumb"/>
    <property type="match status" value="1"/>
</dbReference>
<comment type="catalytic activity">
    <reaction evidence="16">
        <text>DNA(n) + a 2'-deoxyribonucleoside 5'-triphosphate = DNA(n+1) + diphosphate</text>
        <dbReference type="Rhea" id="RHEA:22508"/>
        <dbReference type="Rhea" id="RHEA-COMP:17339"/>
        <dbReference type="Rhea" id="RHEA-COMP:17340"/>
        <dbReference type="ChEBI" id="CHEBI:33019"/>
        <dbReference type="ChEBI" id="CHEBI:61560"/>
        <dbReference type="ChEBI" id="CHEBI:173112"/>
        <dbReference type="EC" id="2.7.7.7"/>
    </reaction>
</comment>
<keyword evidence="10" id="KW-0479">Metal-binding</keyword>
<comment type="caution">
    <text evidence="20">The sequence shown here is derived from an EMBL/GenBank/DDBJ whole genome shotgun (WGS) entry which is preliminary data.</text>
</comment>
<evidence type="ECO:0000313" key="21">
    <source>
        <dbReference type="Proteomes" id="UP000319257"/>
    </source>
</evidence>
<dbReference type="PANTHER" id="PTHR11276:SF28">
    <property type="entry name" value="DNA POLYMERASE LAMBDA"/>
    <property type="match status" value="1"/>
</dbReference>
<feature type="compositionally biased region" description="Basic and acidic residues" evidence="18">
    <location>
        <begin position="31"/>
        <end position="41"/>
    </location>
</feature>
<keyword evidence="14" id="KW-0456">Lyase</keyword>
<dbReference type="STRING" id="1093900.A0A507AQ66"/>
<dbReference type="FunFam" id="3.30.210.10:FF:000001">
    <property type="entry name" value="DNA polymerase lambda"/>
    <property type="match status" value="1"/>
</dbReference>
<dbReference type="FunFam" id="1.10.150.110:FF:000005">
    <property type="entry name" value="DNA polymerase POL4"/>
    <property type="match status" value="1"/>
</dbReference>
<reference evidence="20 21" key="1">
    <citation type="submission" date="2019-06" db="EMBL/GenBank/DDBJ databases">
        <title>Draft genome sequence of the filamentous fungus Phialemoniopsis curvata isolated from diesel fuel.</title>
        <authorList>
            <person name="Varaljay V.A."/>
            <person name="Lyon W.J."/>
            <person name="Crouch A.L."/>
            <person name="Drake C.E."/>
            <person name="Hollomon J.M."/>
            <person name="Nadeau L.J."/>
            <person name="Nunn H.S."/>
            <person name="Stevenson B.S."/>
            <person name="Bojanowski C.L."/>
            <person name="Crookes-Goodson W.J."/>
        </authorList>
    </citation>
    <scope>NUCLEOTIDE SEQUENCE [LARGE SCALE GENOMIC DNA]</scope>
    <source>
        <strain evidence="20 21">D216</strain>
    </source>
</reference>
<dbReference type="RefSeq" id="XP_030988710.1">
    <property type="nucleotide sequence ID" value="XM_031133755.1"/>
</dbReference>
<dbReference type="SUPFAM" id="SSF52113">
    <property type="entry name" value="BRCT domain"/>
    <property type="match status" value="1"/>
</dbReference>
<dbReference type="Gene3D" id="3.30.210.10">
    <property type="entry name" value="DNA polymerase, thumb domain"/>
    <property type="match status" value="1"/>
</dbReference>
<dbReference type="Pfam" id="PF14792">
    <property type="entry name" value="DNA_pol_B_palm"/>
    <property type="match status" value="1"/>
</dbReference>
<dbReference type="GO" id="GO:0016829">
    <property type="term" value="F:lyase activity"/>
    <property type="evidence" value="ECO:0007669"/>
    <property type="project" value="UniProtKB-KW"/>
</dbReference>
<dbReference type="GeneID" id="41978514"/>
<evidence type="ECO:0000256" key="15">
    <source>
        <dbReference type="ARBA" id="ARBA00023242"/>
    </source>
</evidence>
<dbReference type="GO" id="GO:0006303">
    <property type="term" value="P:double-strand break repair via nonhomologous end joining"/>
    <property type="evidence" value="ECO:0007669"/>
    <property type="project" value="TreeGrafter"/>
</dbReference>
<evidence type="ECO:0000256" key="5">
    <source>
        <dbReference type="ARBA" id="ARBA00016513"/>
    </source>
</evidence>
<dbReference type="GO" id="GO:0046872">
    <property type="term" value="F:metal ion binding"/>
    <property type="evidence" value="ECO:0007669"/>
    <property type="project" value="UniProtKB-KW"/>
</dbReference>
<dbReference type="InterPro" id="IPR010996">
    <property type="entry name" value="HHH_MUS81"/>
</dbReference>
<evidence type="ECO:0000256" key="17">
    <source>
        <dbReference type="PIRSR" id="PIRSR622312-50"/>
    </source>
</evidence>
<feature type="domain" description="BRCT" evidence="19">
    <location>
        <begin position="167"/>
        <end position="263"/>
    </location>
</feature>
<evidence type="ECO:0000256" key="2">
    <source>
        <dbReference type="ARBA" id="ARBA00004123"/>
    </source>
</evidence>
<keyword evidence="7" id="KW-0808">Transferase</keyword>
<dbReference type="Gene3D" id="3.30.460.10">
    <property type="entry name" value="Beta Polymerase, domain 2"/>
    <property type="match status" value="1"/>
</dbReference>
<dbReference type="PANTHER" id="PTHR11276">
    <property type="entry name" value="DNA POLYMERASE TYPE-X FAMILY MEMBER"/>
    <property type="match status" value="1"/>
</dbReference>
<dbReference type="PROSITE" id="PS50172">
    <property type="entry name" value="BRCT"/>
    <property type="match status" value="1"/>
</dbReference>
<evidence type="ECO:0000256" key="4">
    <source>
        <dbReference type="ARBA" id="ARBA00012417"/>
    </source>
</evidence>
<dbReference type="EMBL" id="SKBQ01000097">
    <property type="protein sequence ID" value="TPX06999.1"/>
    <property type="molecule type" value="Genomic_DNA"/>
</dbReference>
<dbReference type="InterPro" id="IPR002054">
    <property type="entry name" value="DNA-dir_DNA_pol_X"/>
</dbReference>
<evidence type="ECO:0000259" key="19">
    <source>
        <dbReference type="PROSITE" id="PS50172"/>
    </source>
</evidence>
<dbReference type="GO" id="GO:0003677">
    <property type="term" value="F:DNA binding"/>
    <property type="evidence" value="ECO:0007669"/>
    <property type="project" value="InterPro"/>
</dbReference>
<dbReference type="GO" id="GO:0005634">
    <property type="term" value="C:nucleus"/>
    <property type="evidence" value="ECO:0007669"/>
    <property type="project" value="UniProtKB-SubCell"/>
</dbReference>
<dbReference type="InParanoid" id="A0A507AQ66"/>
<feature type="compositionally biased region" description="Polar residues" evidence="18">
    <location>
        <begin position="316"/>
        <end position="345"/>
    </location>
</feature>
<evidence type="ECO:0000256" key="1">
    <source>
        <dbReference type="ARBA" id="ARBA00001936"/>
    </source>
</evidence>